<dbReference type="Proteomes" id="UP001165122">
    <property type="component" value="Unassembled WGS sequence"/>
</dbReference>
<feature type="domain" description="JmjC" evidence="1">
    <location>
        <begin position="52"/>
        <end position="238"/>
    </location>
</feature>
<proteinExistence type="predicted"/>
<dbReference type="InterPro" id="IPR050910">
    <property type="entry name" value="JMJD6_ArgDemeth/LysHydrox"/>
</dbReference>
<dbReference type="GO" id="GO:0005634">
    <property type="term" value="C:nucleus"/>
    <property type="evidence" value="ECO:0007669"/>
    <property type="project" value="TreeGrafter"/>
</dbReference>
<evidence type="ECO:0000259" key="1">
    <source>
        <dbReference type="PROSITE" id="PS51184"/>
    </source>
</evidence>
<dbReference type="PROSITE" id="PS51184">
    <property type="entry name" value="JMJC"/>
    <property type="match status" value="1"/>
</dbReference>
<dbReference type="Gene3D" id="2.60.120.650">
    <property type="entry name" value="Cupin"/>
    <property type="match status" value="1"/>
</dbReference>
<dbReference type="OrthoDB" id="47110at2759"/>
<comment type="caution">
    <text evidence="2">The sequence shown here is derived from an EMBL/GenBank/DDBJ whole genome shotgun (WGS) entry which is preliminary data.</text>
</comment>
<sequence>MLTSEFTKIYSSTLIPISTSGQITSHPLSSFPHLSSHSTITNPISSFNEGLLSSTPLGLDLTLIRDSVFDEDDLDWFSLFPEEIRPEDCMILSGSGASSTFHRDPFEWTGTSLLLQGEKIWRFIKSTPKIEQLLEMESVVSEAWGDLDVSAGYQSPHTLYKRVDSFLPATFTPTPSSGSDLRPDLNLDVECYEVLQKPGDIIIIPKDWIHQTYSINDTISCASQRCGIGDVKSVLGHMAERVGVELNIEEEFEYDDAEGILGRVFESFGIEY</sequence>
<dbReference type="Pfam" id="PF02373">
    <property type="entry name" value="JmjC"/>
    <property type="match status" value="1"/>
</dbReference>
<dbReference type="InterPro" id="IPR003347">
    <property type="entry name" value="JmjC_dom"/>
</dbReference>
<dbReference type="PANTHER" id="PTHR12480:SF21">
    <property type="entry name" value="JMJC DOMAIN-CONTAINING PROTEIN 8"/>
    <property type="match status" value="1"/>
</dbReference>
<dbReference type="SUPFAM" id="SSF51197">
    <property type="entry name" value="Clavaminate synthase-like"/>
    <property type="match status" value="1"/>
</dbReference>
<organism evidence="2 3">
    <name type="scientific">Triparma laevis f. longispina</name>
    <dbReference type="NCBI Taxonomy" id="1714387"/>
    <lineage>
        <taxon>Eukaryota</taxon>
        <taxon>Sar</taxon>
        <taxon>Stramenopiles</taxon>
        <taxon>Ochrophyta</taxon>
        <taxon>Bolidophyceae</taxon>
        <taxon>Parmales</taxon>
        <taxon>Triparmaceae</taxon>
        <taxon>Triparma</taxon>
    </lineage>
</organism>
<dbReference type="EMBL" id="BRXW01000248">
    <property type="protein sequence ID" value="GMI16296.1"/>
    <property type="molecule type" value="Genomic_DNA"/>
</dbReference>
<name>A0A9W7KYZ7_9STRA</name>
<dbReference type="SMART" id="SM00558">
    <property type="entry name" value="JmjC"/>
    <property type="match status" value="1"/>
</dbReference>
<evidence type="ECO:0000313" key="2">
    <source>
        <dbReference type="EMBL" id="GMI16296.1"/>
    </source>
</evidence>
<dbReference type="PANTHER" id="PTHR12480">
    <property type="entry name" value="ARGININE DEMETHYLASE AND LYSYL-HYDROXYLASE JMJD"/>
    <property type="match status" value="1"/>
</dbReference>
<gene>
    <name evidence="2" type="ORF">TrLO_g11954</name>
</gene>
<dbReference type="AlphaFoldDB" id="A0A9W7KYZ7"/>
<protein>
    <recommendedName>
        <fullName evidence="1">JmjC domain-containing protein</fullName>
    </recommendedName>
</protein>
<accession>A0A9W7KYZ7</accession>
<keyword evidence="3" id="KW-1185">Reference proteome</keyword>
<dbReference type="GO" id="GO:0000987">
    <property type="term" value="F:cis-regulatory region sequence-specific DNA binding"/>
    <property type="evidence" value="ECO:0007669"/>
    <property type="project" value="TreeGrafter"/>
</dbReference>
<reference evidence="3" key="1">
    <citation type="journal article" date="2023" name="Commun. Biol.">
        <title>Genome analysis of Parmales, the sister group of diatoms, reveals the evolutionary specialization of diatoms from phago-mixotrophs to photoautotrophs.</title>
        <authorList>
            <person name="Ban H."/>
            <person name="Sato S."/>
            <person name="Yoshikawa S."/>
            <person name="Yamada K."/>
            <person name="Nakamura Y."/>
            <person name="Ichinomiya M."/>
            <person name="Sato N."/>
            <person name="Blanc-Mathieu R."/>
            <person name="Endo H."/>
            <person name="Kuwata A."/>
            <person name="Ogata H."/>
        </authorList>
    </citation>
    <scope>NUCLEOTIDE SEQUENCE [LARGE SCALE GENOMIC DNA]</scope>
    <source>
        <strain evidence="3">NIES 3700</strain>
    </source>
</reference>
<evidence type="ECO:0000313" key="3">
    <source>
        <dbReference type="Proteomes" id="UP001165122"/>
    </source>
</evidence>